<dbReference type="Proteomes" id="UP001151760">
    <property type="component" value="Unassembled WGS sequence"/>
</dbReference>
<feature type="compositionally biased region" description="Low complexity" evidence="1">
    <location>
        <begin position="470"/>
        <end position="484"/>
    </location>
</feature>
<feature type="region of interest" description="Disordered" evidence="1">
    <location>
        <begin position="198"/>
        <end position="260"/>
    </location>
</feature>
<feature type="region of interest" description="Disordered" evidence="1">
    <location>
        <begin position="455"/>
        <end position="486"/>
    </location>
</feature>
<evidence type="ECO:0000256" key="1">
    <source>
        <dbReference type="SAM" id="MobiDB-lite"/>
    </source>
</evidence>
<evidence type="ECO:0000313" key="2">
    <source>
        <dbReference type="EMBL" id="GJT50039.1"/>
    </source>
</evidence>
<accession>A0ABQ5EGK4</accession>
<feature type="region of interest" description="Disordered" evidence="1">
    <location>
        <begin position="371"/>
        <end position="407"/>
    </location>
</feature>
<name>A0ABQ5EGK4_9ASTR</name>
<organism evidence="2 3">
    <name type="scientific">Tanacetum coccineum</name>
    <dbReference type="NCBI Taxonomy" id="301880"/>
    <lineage>
        <taxon>Eukaryota</taxon>
        <taxon>Viridiplantae</taxon>
        <taxon>Streptophyta</taxon>
        <taxon>Embryophyta</taxon>
        <taxon>Tracheophyta</taxon>
        <taxon>Spermatophyta</taxon>
        <taxon>Magnoliopsida</taxon>
        <taxon>eudicotyledons</taxon>
        <taxon>Gunneridae</taxon>
        <taxon>Pentapetalae</taxon>
        <taxon>asterids</taxon>
        <taxon>campanulids</taxon>
        <taxon>Asterales</taxon>
        <taxon>Asteraceae</taxon>
        <taxon>Asteroideae</taxon>
        <taxon>Anthemideae</taxon>
        <taxon>Anthemidinae</taxon>
        <taxon>Tanacetum</taxon>
    </lineage>
</organism>
<feature type="compositionally biased region" description="Basic residues" evidence="1">
    <location>
        <begin position="198"/>
        <end position="208"/>
    </location>
</feature>
<feature type="compositionally biased region" description="Basic and acidic residues" evidence="1">
    <location>
        <begin position="342"/>
        <end position="355"/>
    </location>
</feature>
<sequence>MNPIASQQDAIDNSLITAEVPEIYMHQFWNTIKKIGKIEAYEFKLDKKKCQVDTKVFHEILQIFPRLLGQDFVELPLEEDLLTFIKELGYSGKCIYGKSTGLDRLKESRAQVLWVMYNQKNVDYVALLWEDFMYQADNKEISSTRKEHMPYPRFTKVIIDHFISKDNSISMRNKINLHTAHDDNYKTYLDYASGKVPPKKARKFKKPASSKLKTVPTSPKEPTQKGKRVKRLAKKATTASSTGVVIRDTPDKSVSKKIAPAKTDRGKGIELLSDVKLLKDAQLKKTLRKIKRETHKLQASGSYENDDFNDKDDDGGNDDDNGSNDDGDYEEEEQDEEYVFTQEKDESGDEEKMYKEEDDDVAKELYGDLNLTQGLRDTDMTNAEQGGGDQHTTSHESEFVQEEDDGHVTLTTVNDKAEGTMHSSSVSSNFTSKLLNLDNVDPDVNEIASLMNTSIVPPLTPFTNPSLHLTTTPQQQTPDSTTATNPTITLPEIPNFTSLFRFKQRVSTLETKLSEFNQTRQFAEAVSSISGIVDQYLASKMKEVVDVTARLQLNKLKEEAKVEKQEFFNQVDSTMKAIIKEQVKAQVSKIMPHIEKRRIQDITLLHN</sequence>
<keyword evidence="3" id="KW-1185">Reference proteome</keyword>
<protein>
    <submittedName>
        <fullName evidence="2">Uncharacterized protein</fullName>
    </submittedName>
</protein>
<proteinExistence type="predicted"/>
<feature type="compositionally biased region" description="Polar residues" evidence="1">
    <location>
        <begin position="371"/>
        <end position="384"/>
    </location>
</feature>
<comment type="caution">
    <text evidence="2">The sequence shown here is derived from an EMBL/GenBank/DDBJ whole genome shotgun (WGS) entry which is preliminary data.</text>
</comment>
<dbReference type="EMBL" id="BQNB010016288">
    <property type="protein sequence ID" value="GJT50039.1"/>
    <property type="molecule type" value="Genomic_DNA"/>
</dbReference>
<feature type="compositionally biased region" description="Basic residues" evidence="1">
    <location>
        <begin position="225"/>
        <end position="234"/>
    </location>
</feature>
<feature type="region of interest" description="Disordered" evidence="1">
    <location>
        <begin position="297"/>
        <end position="357"/>
    </location>
</feature>
<feature type="compositionally biased region" description="Polar residues" evidence="1">
    <location>
        <begin position="455"/>
        <end position="469"/>
    </location>
</feature>
<reference evidence="2" key="1">
    <citation type="journal article" date="2022" name="Int. J. Mol. Sci.">
        <title>Draft Genome of Tanacetum Coccineum: Genomic Comparison of Closely Related Tanacetum-Family Plants.</title>
        <authorList>
            <person name="Yamashiro T."/>
            <person name="Shiraishi A."/>
            <person name="Nakayama K."/>
            <person name="Satake H."/>
        </authorList>
    </citation>
    <scope>NUCLEOTIDE SEQUENCE</scope>
</reference>
<evidence type="ECO:0000313" key="3">
    <source>
        <dbReference type="Proteomes" id="UP001151760"/>
    </source>
</evidence>
<feature type="compositionally biased region" description="Acidic residues" evidence="1">
    <location>
        <begin position="304"/>
        <end position="338"/>
    </location>
</feature>
<gene>
    <name evidence="2" type="ORF">Tco_0976196</name>
</gene>
<reference evidence="2" key="2">
    <citation type="submission" date="2022-01" db="EMBL/GenBank/DDBJ databases">
        <authorList>
            <person name="Yamashiro T."/>
            <person name="Shiraishi A."/>
            <person name="Satake H."/>
            <person name="Nakayama K."/>
        </authorList>
    </citation>
    <scope>NUCLEOTIDE SEQUENCE</scope>
</reference>